<evidence type="ECO:0000256" key="6">
    <source>
        <dbReference type="SAM" id="Phobius"/>
    </source>
</evidence>
<keyword evidence="5 6" id="KW-0472">Membrane</keyword>
<dbReference type="GO" id="GO:0005886">
    <property type="term" value="C:plasma membrane"/>
    <property type="evidence" value="ECO:0007669"/>
    <property type="project" value="UniProtKB-SubCell"/>
</dbReference>
<evidence type="ECO:0000313" key="7">
    <source>
        <dbReference type="EMBL" id="AEM79457.1"/>
    </source>
</evidence>
<evidence type="ECO:0000256" key="2">
    <source>
        <dbReference type="ARBA" id="ARBA00022475"/>
    </source>
</evidence>
<feature type="transmembrane region" description="Helical" evidence="6">
    <location>
        <begin position="244"/>
        <end position="277"/>
    </location>
</feature>
<protein>
    <submittedName>
        <fullName evidence="7">ABC-type transporter, integral membrane subunit</fullName>
    </submittedName>
</protein>
<feature type="transmembrane region" description="Helical" evidence="6">
    <location>
        <begin position="149"/>
        <end position="179"/>
    </location>
</feature>
<evidence type="ECO:0000256" key="1">
    <source>
        <dbReference type="ARBA" id="ARBA00004651"/>
    </source>
</evidence>
<feature type="transmembrane region" description="Helical" evidence="6">
    <location>
        <begin position="67"/>
        <end position="84"/>
    </location>
</feature>
<feature type="transmembrane region" description="Helical" evidence="6">
    <location>
        <begin position="212"/>
        <end position="232"/>
    </location>
</feature>
<keyword evidence="8" id="KW-1185">Reference proteome</keyword>
<comment type="subcellular location">
    <subcellularLocation>
        <location evidence="1">Cell membrane</location>
        <topology evidence="1">Multi-pass membrane protein</topology>
    </subcellularLocation>
</comment>
<keyword evidence="2" id="KW-1003">Cell membrane</keyword>
<proteinExistence type="predicted"/>
<evidence type="ECO:0000256" key="5">
    <source>
        <dbReference type="ARBA" id="ARBA00023136"/>
    </source>
</evidence>
<dbReference type="GO" id="GO:0022857">
    <property type="term" value="F:transmembrane transporter activity"/>
    <property type="evidence" value="ECO:0007669"/>
    <property type="project" value="InterPro"/>
</dbReference>
<feature type="transmembrane region" description="Helical" evidence="6">
    <location>
        <begin position="42"/>
        <end position="61"/>
    </location>
</feature>
<accession>G2MTS2</accession>
<dbReference type="AlphaFoldDB" id="G2MTS2"/>
<reference evidence="7 8" key="1">
    <citation type="submission" date="2011-08" db="EMBL/GenBank/DDBJ databases">
        <title>Complete sequence of Thermoanaerobacter wiegelii Rt8.B1.</title>
        <authorList>
            <consortium name="US DOE Joint Genome Institute"/>
            <person name="Lucas S."/>
            <person name="Han J."/>
            <person name="Lapidus A."/>
            <person name="Cheng J.-F."/>
            <person name="Goodwin L."/>
            <person name="Pitluck S."/>
            <person name="Peters L."/>
            <person name="Mikhailova N."/>
            <person name="Zeytun A."/>
            <person name="Daligault H."/>
            <person name="Detter J.C."/>
            <person name="Han C."/>
            <person name="Tapia R."/>
            <person name="Land M."/>
            <person name="Hauser L."/>
            <person name="Kyrpides N."/>
            <person name="Ivanova N."/>
            <person name="Pagani I."/>
            <person name="Hemme C."/>
            <person name="Woyke T."/>
        </authorList>
    </citation>
    <scope>NUCLEOTIDE SEQUENCE [LARGE SCALE GENOMIC DNA]</scope>
    <source>
        <strain evidence="7 8">Rt8.B1</strain>
    </source>
</reference>
<gene>
    <name evidence="7" type="ORF">Thewi_2097</name>
</gene>
<evidence type="ECO:0000256" key="4">
    <source>
        <dbReference type="ARBA" id="ARBA00022989"/>
    </source>
</evidence>
<feature type="transmembrane region" description="Helical" evidence="6">
    <location>
        <begin position="91"/>
        <end position="111"/>
    </location>
</feature>
<dbReference type="CDD" id="cd06579">
    <property type="entry name" value="TM_PBP1_transp_AraH_like"/>
    <property type="match status" value="1"/>
</dbReference>
<feature type="transmembrane region" description="Helical" evidence="6">
    <location>
        <begin position="117"/>
        <end position="137"/>
    </location>
</feature>
<sequence length="314" mass="33337">MDNFIKNSLKPYFGILLGLLALIIVFSVTSPKFFEIGNFMNILLQSSIIAISSFGMTFALIIGGIDLSIGSTIALAGTIIAILIQKGMPLTIALLGTLIVGIICGAFNGTLIAKAHIPAFIVTVATMGIFRGITYLLTGGVPISIDNKAFLYIGNGSLGMIPFPVVILIILFIFMQILLGKTRFGRHAYVIGGNEEAARYAGIDVENVQMRIYMITSLMATVSGIILASRLYSAQPNAGSGYELDAIAAAVLGGTSLSGGYGTITGTFIGAMIMGVINNGMNLLNMSYFYQLIVKGIVILIAVFIDVQNKRKLL</sequence>
<dbReference type="InterPro" id="IPR001851">
    <property type="entry name" value="ABC_transp_permease"/>
</dbReference>
<dbReference type="Proteomes" id="UP000008276">
    <property type="component" value="Chromosome"/>
</dbReference>
<dbReference type="HOGENOM" id="CLU_028880_2_2_9"/>
<dbReference type="PANTHER" id="PTHR32196">
    <property type="entry name" value="ABC TRANSPORTER PERMEASE PROTEIN YPHD-RELATED-RELATED"/>
    <property type="match status" value="1"/>
</dbReference>
<evidence type="ECO:0000256" key="3">
    <source>
        <dbReference type="ARBA" id="ARBA00022692"/>
    </source>
</evidence>
<organism evidence="7 8">
    <name type="scientific">Thermoanaerobacter wiegelii Rt8.B1</name>
    <dbReference type="NCBI Taxonomy" id="697303"/>
    <lineage>
        <taxon>Bacteria</taxon>
        <taxon>Bacillati</taxon>
        <taxon>Bacillota</taxon>
        <taxon>Clostridia</taxon>
        <taxon>Thermoanaerobacterales</taxon>
        <taxon>Thermoanaerobacteraceae</taxon>
        <taxon>Thermoanaerobacter</taxon>
    </lineage>
</organism>
<dbReference type="Pfam" id="PF02653">
    <property type="entry name" value="BPD_transp_2"/>
    <property type="match status" value="1"/>
</dbReference>
<dbReference type="RefSeq" id="WP_014063386.1">
    <property type="nucleotide sequence ID" value="NC_015958.1"/>
</dbReference>
<feature type="transmembrane region" description="Helical" evidence="6">
    <location>
        <begin position="289"/>
        <end position="307"/>
    </location>
</feature>
<dbReference type="KEGG" id="twi:Thewi_2097"/>
<evidence type="ECO:0000313" key="8">
    <source>
        <dbReference type="Proteomes" id="UP000008276"/>
    </source>
</evidence>
<name>G2MTS2_9THEO</name>
<feature type="transmembrane region" description="Helical" evidence="6">
    <location>
        <begin position="12"/>
        <end position="30"/>
    </location>
</feature>
<dbReference type="STRING" id="697303.Thewi_2097"/>
<dbReference type="eggNOG" id="COG1172">
    <property type="taxonomic scope" value="Bacteria"/>
</dbReference>
<dbReference type="EMBL" id="CP002991">
    <property type="protein sequence ID" value="AEM79457.1"/>
    <property type="molecule type" value="Genomic_DNA"/>
</dbReference>
<keyword evidence="4 6" id="KW-1133">Transmembrane helix</keyword>
<keyword evidence="3 6" id="KW-0812">Transmembrane</keyword>